<keyword evidence="4 6" id="KW-1133">Transmembrane helix</keyword>
<dbReference type="GO" id="GO:0043190">
    <property type="term" value="C:ATP-binding cassette (ABC) transporter complex"/>
    <property type="evidence" value="ECO:0007669"/>
    <property type="project" value="InterPro"/>
</dbReference>
<evidence type="ECO:0000313" key="8">
    <source>
        <dbReference type="Proteomes" id="UP000249130"/>
    </source>
</evidence>
<dbReference type="PANTHER" id="PTHR33529">
    <property type="entry name" value="SLR0882 PROTEIN-RELATED"/>
    <property type="match status" value="1"/>
</dbReference>
<proteinExistence type="predicted"/>
<keyword evidence="3 6" id="KW-0812">Transmembrane</keyword>
<evidence type="ECO:0000256" key="2">
    <source>
        <dbReference type="ARBA" id="ARBA00022475"/>
    </source>
</evidence>
<gene>
    <name evidence="7" type="primary">lptF</name>
    <name evidence="7" type="ORF">CH341_24005</name>
</gene>
<dbReference type="Proteomes" id="UP000249130">
    <property type="component" value="Unassembled WGS sequence"/>
</dbReference>
<dbReference type="RefSeq" id="WP_111421539.1">
    <property type="nucleotide sequence ID" value="NZ_NPEX01000238.1"/>
</dbReference>
<dbReference type="EMBL" id="NPEX01000238">
    <property type="protein sequence ID" value="RAI40337.1"/>
    <property type="molecule type" value="Genomic_DNA"/>
</dbReference>
<evidence type="ECO:0000313" key="7">
    <source>
        <dbReference type="EMBL" id="RAI40337.1"/>
    </source>
</evidence>
<dbReference type="InterPro" id="IPR030922">
    <property type="entry name" value="LptF"/>
</dbReference>
<dbReference type="OrthoDB" id="8477889at2"/>
<evidence type="ECO:0000256" key="6">
    <source>
        <dbReference type="SAM" id="Phobius"/>
    </source>
</evidence>
<keyword evidence="2" id="KW-1003">Cell membrane</keyword>
<feature type="transmembrane region" description="Helical" evidence="6">
    <location>
        <begin position="45"/>
        <end position="74"/>
    </location>
</feature>
<dbReference type="GO" id="GO:0015920">
    <property type="term" value="P:lipopolysaccharide transport"/>
    <property type="evidence" value="ECO:0007669"/>
    <property type="project" value="TreeGrafter"/>
</dbReference>
<feature type="transmembrane region" description="Helical" evidence="6">
    <location>
        <begin position="278"/>
        <end position="295"/>
    </location>
</feature>
<feature type="transmembrane region" description="Helical" evidence="6">
    <location>
        <begin position="336"/>
        <end position="356"/>
    </location>
</feature>
<organism evidence="7 8">
    <name type="scientific">Rhodoplanes roseus</name>
    <dbReference type="NCBI Taxonomy" id="29409"/>
    <lineage>
        <taxon>Bacteria</taxon>
        <taxon>Pseudomonadati</taxon>
        <taxon>Pseudomonadota</taxon>
        <taxon>Alphaproteobacteria</taxon>
        <taxon>Hyphomicrobiales</taxon>
        <taxon>Nitrobacteraceae</taxon>
        <taxon>Rhodoplanes</taxon>
    </lineage>
</organism>
<dbReference type="AlphaFoldDB" id="A0A327KPJ9"/>
<dbReference type="PANTHER" id="PTHR33529:SF6">
    <property type="entry name" value="YJGP_YJGQ FAMILY PERMEASE"/>
    <property type="match status" value="1"/>
</dbReference>
<name>A0A327KPJ9_9BRAD</name>
<accession>A0A327KPJ9</accession>
<protein>
    <submittedName>
        <fullName evidence="7">LPS export ABC transporter permease LptF</fullName>
    </submittedName>
</protein>
<feature type="transmembrane region" description="Helical" evidence="6">
    <location>
        <begin position="103"/>
        <end position="125"/>
    </location>
</feature>
<comment type="subcellular location">
    <subcellularLocation>
        <location evidence="1">Cell membrane</location>
        <topology evidence="1">Multi-pass membrane protein</topology>
    </subcellularLocation>
</comment>
<evidence type="ECO:0000256" key="1">
    <source>
        <dbReference type="ARBA" id="ARBA00004651"/>
    </source>
</evidence>
<dbReference type="GO" id="GO:0055085">
    <property type="term" value="P:transmembrane transport"/>
    <property type="evidence" value="ECO:0007669"/>
    <property type="project" value="InterPro"/>
</dbReference>
<feature type="transmembrane region" description="Helical" evidence="6">
    <location>
        <begin position="12"/>
        <end position="33"/>
    </location>
</feature>
<keyword evidence="5 6" id="KW-0472">Membrane</keyword>
<dbReference type="NCBIfam" id="TIGR04407">
    <property type="entry name" value="LptF_YjgP"/>
    <property type="match status" value="1"/>
</dbReference>
<evidence type="ECO:0000256" key="3">
    <source>
        <dbReference type="ARBA" id="ARBA00022692"/>
    </source>
</evidence>
<evidence type="ECO:0000256" key="5">
    <source>
        <dbReference type="ARBA" id="ARBA00023136"/>
    </source>
</evidence>
<dbReference type="InterPro" id="IPR005495">
    <property type="entry name" value="LptG/LptF_permease"/>
</dbReference>
<keyword evidence="8" id="KW-1185">Reference proteome</keyword>
<sequence length="386" mass="43078">MDSLDRYVFKTGINLFLLVLFSLTAVIWVTQILRQIDLITGQGQTVLTFIGITSLIVPTLMLVLAPIAMLIAVVSTLTKLNNDSELVVMSAAGVSPGRLFRPFVMLALVVSLMVAFIATFLSPFLQREMNDRLSKVRADVVANIVRPGTFTSIERGLTFHIREKRSDSQFGGILIDDFRDPKERATILAEQGNIVQTARGTYLVMTDGWVQRRRAADRDPTMVKFERYAFDLSPYTVANRVSYGLRERYLWELLWPEPDDKLLKTSPNQFRVELNDRLVAPLYPLAFVVIAYVLLCTPRSTRQGRVMSTVLVIVGVFGLRILGFACMAVGQGSPAVLYLLYPVLLGAIGLGLFAIYTGRGLEYETSIDLAALRNRLLALVPRPALR</sequence>
<feature type="transmembrane region" description="Helical" evidence="6">
    <location>
        <begin position="307"/>
        <end position="329"/>
    </location>
</feature>
<comment type="caution">
    <text evidence="7">The sequence shown here is derived from an EMBL/GenBank/DDBJ whole genome shotgun (WGS) entry which is preliminary data.</text>
</comment>
<dbReference type="Pfam" id="PF03739">
    <property type="entry name" value="LptF_LptG"/>
    <property type="match status" value="1"/>
</dbReference>
<evidence type="ECO:0000256" key="4">
    <source>
        <dbReference type="ARBA" id="ARBA00022989"/>
    </source>
</evidence>
<reference evidence="7 8" key="1">
    <citation type="submission" date="2017-07" db="EMBL/GenBank/DDBJ databases">
        <title>Draft Genome Sequences of Select Purple Nonsulfur Bacteria.</title>
        <authorList>
            <person name="Lasarre B."/>
            <person name="Mckinlay J.B."/>
        </authorList>
    </citation>
    <scope>NUCLEOTIDE SEQUENCE [LARGE SCALE GENOMIC DNA]</scope>
    <source>
        <strain evidence="7 8">DSM 5909</strain>
    </source>
</reference>